<keyword evidence="1" id="KW-0812">Transmembrane</keyword>
<dbReference type="GeneID" id="72187344"/>
<dbReference type="Proteomes" id="UP000830729">
    <property type="component" value="Plasmid unnamed1"/>
</dbReference>
<feature type="transmembrane region" description="Helical" evidence="1">
    <location>
        <begin position="12"/>
        <end position="39"/>
    </location>
</feature>
<keyword evidence="1" id="KW-0472">Membrane</keyword>
<dbReference type="KEGG" id="halx:M0R89_19055"/>
<evidence type="ECO:0000256" key="1">
    <source>
        <dbReference type="SAM" id="Phobius"/>
    </source>
</evidence>
<protein>
    <recommendedName>
        <fullName evidence="4">DUF4350 domain-containing protein</fullName>
    </recommendedName>
</protein>
<keyword evidence="3" id="KW-1185">Reference proteome</keyword>
<dbReference type="AlphaFoldDB" id="A0A8U0HZS1"/>
<evidence type="ECO:0000313" key="2">
    <source>
        <dbReference type="EMBL" id="UPV76632.1"/>
    </source>
</evidence>
<evidence type="ECO:0000313" key="3">
    <source>
        <dbReference type="Proteomes" id="UP000830729"/>
    </source>
</evidence>
<proteinExistence type="predicted"/>
<dbReference type="RefSeq" id="WP_248652665.1">
    <property type="nucleotide sequence ID" value="NZ_CP096660.1"/>
</dbReference>
<sequence>MVGLSDDTVSRVVVSVLAIAVVIAFVSATSNSAAAFSLYNPDREETSEFPEQDGTSIIEIQVSRNSPTYRSIPTNGGFTVVLSTHPIVSPPEDADVRKFVRDGATLLVTTDAGCHINNLF</sequence>
<dbReference type="EMBL" id="CP096660">
    <property type="protein sequence ID" value="UPV76632.1"/>
    <property type="molecule type" value="Genomic_DNA"/>
</dbReference>
<organism evidence="2 3">
    <name type="scientific">Halorussus limi</name>
    <dbReference type="NCBI Taxonomy" id="2938695"/>
    <lineage>
        <taxon>Archaea</taxon>
        <taxon>Methanobacteriati</taxon>
        <taxon>Methanobacteriota</taxon>
        <taxon>Stenosarchaea group</taxon>
        <taxon>Halobacteria</taxon>
        <taxon>Halobacteriales</taxon>
        <taxon>Haladaptataceae</taxon>
        <taxon>Halorussus</taxon>
    </lineage>
</organism>
<gene>
    <name evidence="2" type="ORF">M0R89_19055</name>
</gene>
<keyword evidence="1" id="KW-1133">Transmembrane helix</keyword>
<name>A0A8U0HZS1_9EURY</name>
<accession>A0A8U0HZS1</accession>
<keyword evidence="2" id="KW-0614">Plasmid</keyword>
<evidence type="ECO:0008006" key="4">
    <source>
        <dbReference type="Google" id="ProtNLM"/>
    </source>
</evidence>
<geneLocation type="plasmid" evidence="2 3">
    <name>unnamed1</name>
</geneLocation>
<reference evidence="2 3" key="1">
    <citation type="submission" date="2022-04" db="EMBL/GenBank/DDBJ databases">
        <title>Diverse halophilic archaea isolated from saline environments.</title>
        <authorList>
            <person name="Cui H.-L."/>
        </authorList>
    </citation>
    <scope>NUCLEOTIDE SEQUENCE [LARGE SCALE GENOMIC DNA]</scope>
    <source>
        <strain evidence="2 3">XZYJT49</strain>
        <plasmid evidence="2 3">unnamed1</plasmid>
    </source>
</reference>